<name>A0A1I0HWV2_THASX</name>
<sequence length="93" mass="10486">MLVLQLEAKYQERDDAYNLDESYPVLAITQSDDIKIATKCASDLMSENGWGDFNFSRYGTIKGSNDAPKSFGDPKEWQKTLDECGAIYIVYTS</sequence>
<keyword evidence="2" id="KW-1185">Reference proteome</keyword>
<dbReference type="AlphaFoldDB" id="A0A1I0HWV2"/>
<dbReference type="RefSeq" id="WP_093332222.1">
    <property type="nucleotide sequence ID" value="NZ_AP027363.1"/>
</dbReference>
<protein>
    <submittedName>
        <fullName evidence="1">Uncharacterized protein</fullName>
    </submittedName>
</protein>
<gene>
    <name evidence="1" type="ORF">SAMN05660429_02969</name>
</gene>
<proteinExistence type="predicted"/>
<reference evidence="1 2" key="1">
    <citation type="submission" date="2016-10" db="EMBL/GenBank/DDBJ databases">
        <authorList>
            <person name="de Groot N.N."/>
        </authorList>
    </citation>
    <scope>NUCLEOTIDE SEQUENCE [LARGE SCALE GENOMIC DNA]</scope>
    <source>
        <strain evidence="1 2">DSM 19706</strain>
    </source>
</reference>
<organism evidence="1 2">
    <name type="scientific">Thalassotalea agarivorans</name>
    <name type="common">Thalassomonas agarivorans</name>
    <dbReference type="NCBI Taxonomy" id="349064"/>
    <lineage>
        <taxon>Bacteria</taxon>
        <taxon>Pseudomonadati</taxon>
        <taxon>Pseudomonadota</taxon>
        <taxon>Gammaproteobacteria</taxon>
        <taxon>Alteromonadales</taxon>
        <taxon>Colwelliaceae</taxon>
        <taxon>Thalassotalea</taxon>
    </lineage>
</organism>
<dbReference type="EMBL" id="FOHK01000019">
    <property type="protein sequence ID" value="SET88747.1"/>
    <property type="molecule type" value="Genomic_DNA"/>
</dbReference>
<evidence type="ECO:0000313" key="2">
    <source>
        <dbReference type="Proteomes" id="UP000199308"/>
    </source>
</evidence>
<evidence type="ECO:0000313" key="1">
    <source>
        <dbReference type="EMBL" id="SET88747.1"/>
    </source>
</evidence>
<accession>A0A1I0HWV2</accession>
<dbReference type="Proteomes" id="UP000199308">
    <property type="component" value="Unassembled WGS sequence"/>
</dbReference>